<keyword evidence="4" id="KW-0663">Pyridoxal phosphate</keyword>
<dbReference type="GO" id="GO:0004375">
    <property type="term" value="F:glycine dehydrogenase (decarboxylating) activity"/>
    <property type="evidence" value="ECO:0007669"/>
    <property type="project" value="UniProtKB-EC"/>
</dbReference>
<evidence type="ECO:0000256" key="1">
    <source>
        <dbReference type="ARBA" id="ARBA00001933"/>
    </source>
</evidence>
<dbReference type="AlphaFoldDB" id="A0A382Q058"/>
<dbReference type="Gene3D" id="3.40.640.10">
    <property type="entry name" value="Type I PLP-dependent aspartate aminotransferase-like (Major domain)"/>
    <property type="match status" value="1"/>
</dbReference>
<feature type="non-terminal residue" evidence="8">
    <location>
        <position position="338"/>
    </location>
</feature>
<evidence type="ECO:0000259" key="7">
    <source>
        <dbReference type="Pfam" id="PF02347"/>
    </source>
</evidence>
<comment type="similarity">
    <text evidence="2">Belongs to the GcvP family.</text>
</comment>
<evidence type="ECO:0000256" key="2">
    <source>
        <dbReference type="ARBA" id="ARBA00010756"/>
    </source>
</evidence>
<evidence type="ECO:0000256" key="5">
    <source>
        <dbReference type="ARBA" id="ARBA00023002"/>
    </source>
</evidence>
<comment type="cofactor">
    <cofactor evidence="1">
        <name>pyridoxal 5'-phosphate</name>
        <dbReference type="ChEBI" id="CHEBI:597326"/>
    </cofactor>
</comment>
<dbReference type="EC" id="1.4.4.2" evidence="3"/>
<dbReference type="EMBL" id="UINC01110660">
    <property type="protein sequence ID" value="SVC78315.1"/>
    <property type="molecule type" value="Genomic_DNA"/>
</dbReference>
<evidence type="ECO:0000256" key="3">
    <source>
        <dbReference type="ARBA" id="ARBA00012134"/>
    </source>
</evidence>
<evidence type="ECO:0000313" key="8">
    <source>
        <dbReference type="EMBL" id="SVC78315.1"/>
    </source>
</evidence>
<gene>
    <name evidence="8" type="ORF">METZ01_LOCUS331169</name>
</gene>
<dbReference type="PANTHER" id="PTHR11773:SF1">
    <property type="entry name" value="GLYCINE DEHYDROGENASE (DECARBOXYLATING), MITOCHONDRIAL"/>
    <property type="match status" value="1"/>
</dbReference>
<dbReference type="InterPro" id="IPR020581">
    <property type="entry name" value="GDC_P"/>
</dbReference>
<dbReference type="InterPro" id="IPR015421">
    <property type="entry name" value="PyrdxlP-dep_Trfase_major"/>
</dbReference>
<dbReference type="InterPro" id="IPR015424">
    <property type="entry name" value="PyrdxlP-dep_Trfase"/>
</dbReference>
<evidence type="ECO:0000256" key="4">
    <source>
        <dbReference type="ARBA" id="ARBA00022898"/>
    </source>
</evidence>
<dbReference type="GO" id="GO:0005960">
    <property type="term" value="C:glycine cleavage complex"/>
    <property type="evidence" value="ECO:0007669"/>
    <property type="project" value="TreeGrafter"/>
</dbReference>
<proteinExistence type="inferred from homology"/>
<protein>
    <recommendedName>
        <fullName evidence="3">glycine dehydrogenase (aminomethyl-transferring)</fullName>
        <ecNumber evidence="3">1.4.4.2</ecNumber>
    </recommendedName>
</protein>
<accession>A0A382Q058</accession>
<feature type="non-terminal residue" evidence="8">
    <location>
        <position position="1"/>
    </location>
</feature>
<dbReference type="FunFam" id="3.40.640.10:FF:000007">
    <property type="entry name" value="glycine dehydrogenase (Decarboxylating), mitochondrial"/>
    <property type="match status" value="1"/>
</dbReference>
<dbReference type="SUPFAM" id="SSF53383">
    <property type="entry name" value="PLP-dependent transferases"/>
    <property type="match status" value="1"/>
</dbReference>
<dbReference type="GO" id="GO:0019464">
    <property type="term" value="P:glycine decarboxylation via glycine cleavage system"/>
    <property type="evidence" value="ECO:0007669"/>
    <property type="project" value="TreeGrafter"/>
</dbReference>
<reference evidence="8" key="1">
    <citation type="submission" date="2018-05" db="EMBL/GenBank/DDBJ databases">
        <authorList>
            <person name="Lanie J.A."/>
            <person name="Ng W.-L."/>
            <person name="Kazmierczak K.M."/>
            <person name="Andrzejewski T.M."/>
            <person name="Davidsen T.M."/>
            <person name="Wayne K.J."/>
            <person name="Tettelin H."/>
            <person name="Glass J.I."/>
            <person name="Rusch D."/>
            <person name="Podicherti R."/>
            <person name="Tsui H.-C.T."/>
            <person name="Winkler M.E."/>
        </authorList>
    </citation>
    <scope>NUCLEOTIDE SEQUENCE</scope>
</reference>
<dbReference type="GO" id="GO:0005829">
    <property type="term" value="C:cytosol"/>
    <property type="evidence" value="ECO:0007669"/>
    <property type="project" value="TreeGrafter"/>
</dbReference>
<dbReference type="GO" id="GO:0016594">
    <property type="term" value="F:glycine binding"/>
    <property type="evidence" value="ECO:0007669"/>
    <property type="project" value="TreeGrafter"/>
</dbReference>
<dbReference type="PANTHER" id="PTHR11773">
    <property type="entry name" value="GLYCINE DEHYDROGENASE, DECARBOXYLATING"/>
    <property type="match status" value="1"/>
</dbReference>
<dbReference type="Pfam" id="PF02347">
    <property type="entry name" value="GDC-P"/>
    <property type="match status" value="1"/>
</dbReference>
<organism evidence="8">
    <name type="scientific">marine metagenome</name>
    <dbReference type="NCBI Taxonomy" id="408172"/>
    <lineage>
        <taxon>unclassified sequences</taxon>
        <taxon>metagenomes</taxon>
        <taxon>ecological metagenomes</taxon>
    </lineage>
</organism>
<name>A0A382Q058_9ZZZZ</name>
<sequence>IKVEKKDQKVIEKALEKNFNFWDYGGSIGISLDETVTVSDIKDLIDFFGVEWVEPESSGIPPSLVRKSAYLTHPVFNTYHSETEMLRYVHRLESKDLSLNMSMIPLGSCTMKLNAVAEMESVSWPEFSNIHPYAPFDQVSGYLELFKDLESWLSEITGFEGISLQPNAGSQGEYAGMLAIRGYHHSRNESHRNVCLIPTSAHGTNPASAVMVGMKVVGIGCDDHGNIDMGDLRSKVETHSSELAAIMITYPSTHGVFEETIKEVCEIVHLHGGQVYMDGANMNAMVGLCKPKETGADVCHLNLHKTFCIPHGGGGPGMGPIGVASHLIDFLPADPVCP</sequence>
<evidence type="ECO:0000256" key="6">
    <source>
        <dbReference type="ARBA" id="ARBA00049026"/>
    </source>
</evidence>
<dbReference type="GO" id="GO:0030170">
    <property type="term" value="F:pyridoxal phosphate binding"/>
    <property type="evidence" value="ECO:0007669"/>
    <property type="project" value="TreeGrafter"/>
</dbReference>
<comment type="catalytic activity">
    <reaction evidence="6">
        <text>N(6)-[(R)-lipoyl]-L-lysyl-[glycine-cleavage complex H protein] + glycine + H(+) = N(6)-[(R)-S(8)-aminomethyldihydrolipoyl]-L-lysyl-[glycine-cleavage complex H protein] + CO2</text>
        <dbReference type="Rhea" id="RHEA:24304"/>
        <dbReference type="Rhea" id="RHEA-COMP:10494"/>
        <dbReference type="Rhea" id="RHEA-COMP:10495"/>
        <dbReference type="ChEBI" id="CHEBI:15378"/>
        <dbReference type="ChEBI" id="CHEBI:16526"/>
        <dbReference type="ChEBI" id="CHEBI:57305"/>
        <dbReference type="ChEBI" id="CHEBI:83099"/>
        <dbReference type="ChEBI" id="CHEBI:83143"/>
        <dbReference type="EC" id="1.4.4.2"/>
    </reaction>
</comment>
<dbReference type="InterPro" id="IPR049315">
    <property type="entry name" value="GDC-P_N"/>
</dbReference>
<feature type="domain" description="Glycine cleavage system P-protein N-terminal" evidence="7">
    <location>
        <begin position="60"/>
        <end position="328"/>
    </location>
</feature>
<keyword evidence="5" id="KW-0560">Oxidoreductase</keyword>